<accession>M5BQW8</accession>
<dbReference type="InterPro" id="IPR018535">
    <property type="entry name" value="DUF1996"/>
</dbReference>
<gene>
    <name evidence="3" type="ORF">BN14_04162</name>
    <name evidence="4" type="ORF">RSOLAG1IB_06914</name>
</gene>
<evidence type="ECO:0000313" key="4">
    <source>
        <dbReference type="EMBL" id="CEL54266.1"/>
    </source>
</evidence>
<dbReference type="HOGENOM" id="CLU_014722_2_1_1"/>
<feature type="chain" id="PRO_5010503016" description="DUF1996 domain-containing protein" evidence="1">
    <location>
        <begin position="21"/>
        <end position="358"/>
    </location>
</feature>
<dbReference type="Pfam" id="PF09362">
    <property type="entry name" value="DUF1996"/>
    <property type="match status" value="1"/>
</dbReference>
<dbReference type="EMBL" id="CAOJ01006000">
    <property type="protein sequence ID" value="CCO30138.1"/>
    <property type="molecule type" value="Genomic_DNA"/>
</dbReference>
<proteinExistence type="predicted"/>
<reference evidence="3" key="1">
    <citation type="submission" date="2012-10" db="EMBL/GenBank/DDBJ databases">
        <authorList>
            <person name="Jelonek L."/>
        </authorList>
    </citation>
    <scope>NUCLEOTIDE SEQUENCE</scope>
    <source>
        <strain evidence="3">Isolate 7/3/14</strain>
    </source>
</reference>
<dbReference type="PANTHER" id="PTHR43662">
    <property type="match status" value="1"/>
</dbReference>
<protein>
    <recommendedName>
        <fullName evidence="2">DUF1996 domain-containing protein</fullName>
    </recommendedName>
</protein>
<dbReference type="STRING" id="1108050.M5BQW8"/>
<dbReference type="PANTHER" id="PTHR43662:SF3">
    <property type="entry name" value="DOMAIN PROTEIN, PUTATIVE (AFU_ORTHOLOGUE AFUA_6G11970)-RELATED"/>
    <property type="match status" value="1"/>
</dbReference>
<evidence type="ECO:0000313" key="3">
    <source>
        <dbReference type="EMBL" id="CCO30138.1"/>
    </source>
</evidence>
<dbReference type="AlphaFoldDB" id="M5BQW8"/>
<evidence type="ECO:0000256" key="1">
    <source>
        <dbReference type="SAM" id="SignalP"/>
    </source>
</evidence>
<organism evidence="3 5">
    <name type="scientific">Thanatephorus cucumeris (strain AG1-IB / isolate 7/3/14)</name>
    <name type="common">Lettuce bottom rot fungus</name>
    <name type="synonym">Rhizoctonia solani</name>
    <dbReference type="NCBI Taxonomy" id="1108050"/>
    <lineage>
        <taxon>Eukaryota</taxon>
        <taxon>Fungi</taxon>
        <taxon>Dikarya</taxon>
        <taxon>Basidiomycota</taxon>
        <taxon>Agaricomycotina</taxon>
        <taxon>Agaricomycetes</taxon>
        <taxon>Cantharellales</taxon>
        <taxon>Ceratobasidiaceae</taxon>
        <taxon>Rhizoctonia</taxon>
        <taxon>Rhizoctonia solani AG-1</taxon>
    </lineage>
</organism>
<reference evidence="3 5" key="2">
    <citation type="journal article" date="2013" name="J. Biotechnol.">
        <title>Establishment and interpretation of the genome sequence of the phytopathogenic fungus Rhizoctonia solani AG1-IB isolate 7/3/14.</title>
        <authorList>
            <person name="Wibberg D.W."/>
            <person name="Jelonek L.J."/>
            <person name="Rupp O.R."/>
            <person name="Hennig M.H."/>
            <person name="Eikmeyer F.E."/>
            <person name="Goesmann A.G."/>
            <person name="Hartmann A.H."/>
            <person name="Borriss R.B."/>
            <person name="Grosch R.G."/>
            <person name="Puehler A.P."/>
            <person name="Schlueter A.S."/>
        </authorList>
    </citation>
    <scope>NUCLEOTIDE SEQUENCE [LARGE SCALE GENOMIC DNA]</scope>
    <source>
        <strain evidence="5">AG1-IB / isolate 7/3/14</strain>
        <strain evidence="3">Isolate 7/3/14</strain>
    </source>
</reference>
<name>M5BQW8_THACB</name>
<keyword evidence="1" id="KW-0732">Signal</keyword>
<dbReference type="Proteomes" id="UP000012065">
    <property type="component" value="Unassembled WGS sequence"/>
</dbReference>
<reference evidence="4 6" key="3">
    <citation type="submission" date="2014-11" db="EMBL/GenBank/DDBJ databases">
        <authorList>
            <person name="Wibberg Daniel"/>
        </authorList>
    </citation>
    <scope>NUCLEOTIDE SEQUENCE [LARGE SCALE GENOMIC DNA]</scope>
    <source>
        <strain evidence="4">Rhizoctonia solani AG1-IB 7/3/14</strain>
    </source>
</reference>
<keyword evidence="6" id="KW-1185">Reference proteome</keyword>
<evidence type="ECO:0000259" key="2">
    <source>
        <dbReference type="Pfam" id="PF09362"/>
    </source>
</evidence>
<feature type="signal peptide" evidence="1">
    <location>
        <begin position="1"/>
        <end position="20"/>
    </location>
</feature>
<evidence type="ECO:0000313" key="6">
    <source>
        <dbReference type="Proteomes" id="UP000059188"/>
    </source>
</evidence>
<dbReference type="EMBL" id="LN679115">
    <property type="protein sequence ID" value="CEL54266.1"/>
    <property type="molecule type" value="Genomic_DNA"/>
</dbReference>
<feature type="domain" description="DUF1996" evidence="2">
    <location>
        <begin position="37"/>
        <end position="278"/>
    </location>
</feature>
<sequence length="358" mass="38994">MRTFSSAVISAVALLGGANAFFRLPCSGEPIINARIDPIISPGQKPANHVHTVHGAKNFASNSTYASLRASTCTNCKVTQDLSNYWFPKLYFRDPKTKQFEPVPNGGLLVYYLNRGDADVSNGGAGLKAFPPGFKMISGNPRWRSKKFAAETGTQDELRQRATKWSCLRSGSPSYTGYGFPTTDCENGFRAELHMPSCWDGKNLDSADHTSHTAYLSGLDNGKCPSTHPVAHIHLFYEVTWDVHSFAGRWTASDGWPFVYSTGDPTGYSWHGDFQNGWDTTVLQKAIDTCNNPKDDTINGIIEACKAFTLQDLTKNTCKATPELSEVVTGKLAKLPGCNPIQAGPGDATMYLDSNCPA</sequence>
<dbReference type="Proteomes" id="UP000059188">
    <property type="component" value="Unassembled WGS sequence"/>
</dbReference>
<dbReference type="OrthoDB" id="74764at2759"/>
<evidence type="ECO:0000313" key="5">
    <source>
        <dbReference type="Proteomes" id="UP000012065"/>
    </source>
</evidence>